<dbReference type="PANTHER" id="PTHR23310:SF105">
    <property type="entry name" value="ACYL-COA-BINDING DOMAIN-CONTAINING PROTEIN 5"/>
    <property type="match status" value="1"/>
</dbReference>
<dbReference type="PRINTS" id="PR00178">
    <property type="entry name" value="FATTYACIDBP"/>
</dbReference>
<dbReference type="PANTHER" id="PTHR23310">
    <property type="entry name" value="ACYL-COA-BINDING PROTEIN, ACBP"/>
    <property type="match status" value="1"/>
</dbReference>
<dbReference type="InterPro" id="IPR014352">
    <property type="entry name" value="FERM/acyl-CoA-bd_prot_sf"/>
</dbReference>
<dbReference type="SUPFAM" id="SSF50814">
    <property type="entry name" value="Lipocalins"/>
    <property type="match status" value="1"/>
</dbReference>
<dbReference type="InterPro" id="IPR012674">
    <property type="entry name" value="Calycin"/>
</dbReference>
<dbReference type="GO" id="GO:0000062">
    <property type="term" value="F:fatty-acyl-CoA binding"/>
    <property type="evidence" value="ECO:0007669"/>
    <property type="project" value="InterPro"/>
</dbReference>
<organism evidence="4">
    <name type="scientific">Haptolina ericina</name>
    <dbReference type="NCBI Taxonomy" id="156174"/>
    <lineage>
        <taxon>Eukaryota</taxon>
        <taxon>Haptista</taxon>
        <taxon>Haptophyta</taxon>
        <taxon>Prymnesiophyceae</taxon>
        <taxon>Prymnesiales</taxon>
        <taxon>Prymnesiaceae</taxon>
        <taxon>Haptolina</taxon>
    </lineage>
</organism>
<protein>
    <recommendedName>
        <fullName evidence="3">ACB domain-containing protein</fullName>
    </recommendedName>
</protein>
<evidence type="ECO:0000256" key="2">
    <source>
        <dbReference type="SAM" id="MobiDB-lite"/>
    </source>
</evidence>
<proteinExistence type="predicted"/>
<dbReference type="InterPro" id="IPR035984">
    <property type="entry name" value="Acyl-CoA-binding_sf"/>
</dbReference>
<dbReference type="CDD" id="cd00742">
    <property type="entry name" value="FABP"/>
    <property type="match status" value="1"/>
</dbReference>
<dbReference type="PROSITE" id="PS51228">
    <property type="entry name" value="ACB_2"/>
    <property type="match status" value="1"/>
</dbReference>
<dbReference type="EMBL" id="HBHX01045519">
    <property type="protein sequence ID" value="CAE0124726.1"/>
    <property type="molecule type" value="Transcribed_RNA"/>
</dbReference>
<dbReference type="GO" id="GO:0006631">
    <property type="term" value="P:fatty acid metabolic process"/>
    <property type="evidence" value="ECO:0007669"/>
    <property type="project" value="TreeGrafter"/>
</dbReference>
<evidence type="ECO:0000259" key="3">
    <source>
        <dbReference type="PROSITE" id="PS51228"/>
    </source>
</evidence>
<feature type="domain" description="ACB" evidence="3">
    <location>
        <begin position="1"/>
        <end position="121"/>
    </location>
</feature>
<name>A0A7S3B4G2_9EUKA</name>
<dbReference type="Pfam" id="PF00887">
    <property type="entry name" value="ACBP"/>
    <property type="match status" value="1"/>
</dbReference>
<sequence length="344" mass="38605">MPVFPVQKIFRVQADVSRQFMKVEGLARSSLEKAECLSHMQERTASGMQDGRIVLSKRDWFELYGLHKVATSGTCKETPPPWWTHKPRWKWQAWNAAGDISPLEAKAKFLSAIRNVPGFETPTEEPVEEPWFGDLFSCSSWFPCFDNPAPKGLGNAIASPALKTPLNGLGDSIDPSQRQELRRRDSGRGASSFKLDSTAVAPPSSSALMNDIMGRWTQLHVDGLEAYLKRLGIGWPQRQAALSFKPKQSWTMEKGALKMSMSSPLGDRSEYFPFNAPQQEKDLQGNVFLKSSVWEGGMLVSTSRSQSGKMKDIVAKRWIDPQSHALVQETTYEGVTYTRIFERT</sequence>
<evidence type="ECO:0000313" key="4">
    <source>
        <dbReference type="EMBL" id="CAE0124726.1"/>
    </source>
</evidence>
<keyword evidence="1" id="KW-0446">Lipid-binding</keyword>
<dbReference type="InterPro" id="IPR000582">
    <property type="entry name" value="Acyl-CoA-binding_protein"/>
</dbReference>
<dbReference type="InterPro" id="IPR000463">
    <property type="entry name" value="Fatty_acid-bd"/>
</dbReference>
<gene>
    <name evidence="4" type="ORF">HERI1096_LOCUS25207</name>
</gene>
<dbReference type="SUPFAM" id="SSF47027">
    <property type="entry name" value="Acyl-CoA binding protein"/>
    <property type="match status" value="1"/>
</dbReference>
<accession>A0A7S3B4G2</accession>
<dbReference type="Gene3D" id="1.20.80.10">
    <property type="match status" value="1"/>
</dbReference>
<feature type="region of interest" description="Disordered" evidence="2">
    <location>
        <begin position="167"/>
        <end position="199"/>
    </location>
</feature>
<dbReference type="Gene3D" id="2.40.128.20">
    <property type="match status" value="1"/>
</dbReference>
<feature type="compositionally biased region" description="Basic and acidic residues" evidence="2">
    <location>
        <begin position="177"/>
        <end position="187"/>
    </location>
</feature>
<evidence type="ECO:0000256" key="1">
    <source>
        <dbReference type="ARBA" id="ARBA00023121"/>
    </source>
</evidence>
<dbReference type="AlphaFoldDB" id="A0A7S3B4G2"/>
<reference evidence="4" key="1">
    <citation type="submission" date="2021-01" db="EMBL/GenBank/DDBJ databases">
        <authorList>
            <person name="Corre E."/>
            <person name="Pelletier E."/>
            <person name="Niang G."/>
            <person name="Scheremetjew M."/>
            <person name="Finn R."/>
            <person name="Kale V."/>
            <person name="Holt S."/>
            <person name="Cochrane G."/>
            <person name="Meng A."/>
            <person name="Brown T."/>
            <person name="Cohen L."/>
        </authorList>
    </citation>
    <scope>NUCLEOTIDE SEQUENCE</scope>
    <source>
        <strain evidence="4">CCMP281</strain>
    </source>
</reference>